<dbReference type="AlphaFoldDB" id="A0AAN9Z668"/>
<dbReference type="InterPro" id="IPR036595">
    <property type="entry name" value="A-macroglobulin_rcpt-bd_sf"/>
</dbReference>
<dbReference type="InterPro" id="IPR008930">
    <property type="entry name" value="Terpenoid_cyclase/PrenylTrfase"/>
</dbReference>
<sequence>MHTEALKNLQKGYQRQLNYRHADGSYSAFGEQDGEGSLWLTAFVVRAFAHARRHVFVDERDLAASVHWVLRQQLENGCFPPVGQVFHKDIRGGLTDDAPSSALTAFVLASLLESGLPLAPAVAENALFCLSAEAGGGGGAGGAYALALRAFALALLRDRLPAAAPAARDALRRLLGAASRADGLLWWDAQPGAGNRALDVETTAYGVLALLRAGGRDHFLQALDAVRWLARNANAHGGFVSTQDTVVALEALTQYASLVPQQRTALSLLLTASGVQEKFHIGHEDRLILQTVQLPELPTRVEVQAEGEGCALIQASLRYNVKTPSGSDAFDLDVKTGPVASVDACAVQRVEACVRFKLPGQTSNMAVLEVNMVSGYKPDRSSLHHLAVNQGPKGFKRWEEEEDKVNFYFEELTNKWNCVSFLISQEAEVENPTFAVVTVYDYYRQELSLSQKYSTDAGCRNERLPDPQPQIADQTLRDLDSANVTLGDAPSYTPDSGPVPVNNETGIPEHLNQQFVNVDDDLETPTGNEGPHPAYALPQSDRAMPSEEEFDTNCPHCTNTAPQDLSHLYCNSTIVYKMALKKAHARILLDLTPRRAPKRFRKNVVLRMDENCDCEPLKKVGEIQHFIMMSKQDLELIRTNTHSFDRLMLDERISIFHVPVQPGQPDLIKKVRQSCV</sequence>
<dbReference type="Pfam" id="PF07677">
    <property type="entry name" value="A2M_recep"/>
    <property type="match status" value="1"/>
</dbReference>
<dbReference type="PANTHER" id="PTHR11412:SF171">
    <property type="entry name" value="PREGNANCY ZONE PROTEIN-LIKE PROTEIN"/>
    <property type="match status" value="1"/>
</dbReference>
<evidence type="ECO:0000313" key="4">
    <source>
        <dbReference type="Proteomes" id="UP001378592"/>
    </source>
</evidence>
<gene>
    <name evidence="3" type="ORF">R5R35_002054</name>
</gene>
<evidence type="ECO:0000313" key="3">
    <source>
        <dbReference type="EMBL" id="KAK7864207.1"/>
    </source>
</evidence>
<protein>
    <recommendedName>
        <fullName evidence="2">Alpha-macroglobulin receptor-binding domain-containing protein</fullName>
    </recommendedName>
</protein>
<dbReference type="GO" id="GO:0005615">
    <property type="term" value="C:extracellular space"/>
    <property type="evidence" value="ECO:0007669"/>
    <property type="project" value="InterPro"/>
</dbReference>
<dbReference type="Gene3D" id="1.50.10.20">
    <property type="match status" value="1"/>
</dbReference>
<name>A0AAN9Z668_9ORTH</name>
<dbReference type="EMBL" id="JAZDUA010000208">
    <property type="protein sequence ID" value="KAK7864207.1"/>
    <property type="molecule type" value="Genomic_DNA"/>
</dbReference>
<evidence type="ECO:0000259" key="2">
    <source>
        <dbReference type="SMART" id="SM01361"/>
    </source>
</evidence>
<dbReference type="Proteomes" id="UP001378592">
    <property type="component" value="Unassembled WGS sequence"/>
</dbReference>
<feature type="region of interest" description="Disordered" evidence="1">
    <location>
        <begin position="520"/>
        <end position="551"/>
    </location>
</feature>
<comment type="caution">
    <text evidence="3">The sequence shown here is derived from an EMBL/GenBank/DDBJ whole genome shotgun (WGS) entry which is preliminary data.</text>
</comment>
<dbReference type="InterPro" id="IPR050473">
    <property type="entry name" value="A2M/Complement_sys"/>
</dbReference>
<dbReference type="InterPro" id="IPR009048">
    <property type="entry name" value="A-macroglobulin_rcpt-bd"/>
</dbReference>
<dbReference type="Gene3D" id="2.60.40.690">
    <property type="entry name" value="Alpha-macroglobulin, receptor-binding domain"/>
    <property type="match status" value="1"/>
</dbReference>
<feature type="domain" description="Alpha-macroglobulin receptor-binding" evidence="2">
    <location>
        <begin position="363"/>
        <end position="453"/>
    </location>
</feature>
<reference evidence="3 4" key="1">
    <citation type="submission" date="2024-03" db="EMBL/GenBank/DDBJ databases">
        <title>The genome assembly and annotation of the cricket Gryllus longicercus Weissman &amp; Gray.</title>
        <authorList>
            <person name="Szrajer S."/>
            <person name="Gray D."/>
            <person name="Ylla G."/>
        </authorList>
    </citation>
    <scope>NUCLEOTIDE SEQUENCE [LARGE SCALE GENOMIC DNA]</scope>
    <source>
        <strain evidence="3">DAG 2021-001</strain>
        <tissue evidence="3">Whole body minus gut</tissue>
    </source>
</reference>
<dbReference type="Pfam" id="PF07678">
    <property type="entry name" value="TED_complement"/>
    <property type="match status" value="1"/>
</dbReference>
<proteinExistence type="predicted"/>
<keyword evidence="4" id="KW-1185">Reference proteome</keyword>
<dbReference type="Gene3D" id="2.60.120.1540">
    <property type="match status" value="1"/>
</dbReference>
<dbReference type="SUPFAM" id="SSF48239">
    <property type="entry name" value="Terpenoid cyclases/Protein prenyltransferases"/>
    <property type="match status" value="1"/>
</dbReference>
<feature type="region of interest" description="Disordered" evidence="1">
    <location>
        <begin position="486"/>
        <end position="506"/>
    </location>
</feature>
<dbReference type="PANTHER" id="PTHR11412">
    <property type="entry name" value="MACROGLOBULIN / COMPLEMENT"/>
    <property type="match status" value="1"/>
</dbReference>
<evidence type="ECO:0000256" key="1">
    <source>
        <dbReference type="SAM" id="MobiDB-lite"/>
    </source>
</evidence>
<dbReference type="SMART" id="SM01361">
    <property type="entry name" value="A2M_recep"/>
    <property type="match status" value="1"/>
</dbReference>
<organism evidence="3 4">
    <name type="scientific">Gryllus longicercus</name>
    <dbReference type="NCBI Taxonomy" id="2509291"/>
    <lineage>
        <taxon>Eukaryota</taxon>
        <taxon>Metazoa</taxon>
        <taxon>Ecdysozoa</taxon>
        <taxon>Arthropoda</taxon>
        <taxon>Hexapoda</taxon>
        <taxon>Insecta</taxon>
        <taxon>Pterygota</taxon>
        <taxon>Neoptera</taxon>
        <taxon>Polyneoptera</taxon>
        <taxon>Orthoptera</taxon>
        <taxon>Ensifera</taxon>
        <taxon>Gryllidea</taxon>
        <taxon>Grylloidea</taxon>
        <taxon>Gryllidae</taxon>
        <taxon>Gryllinae</taxon>
        <taxon>Gryllus</taxon>
    </lineage>
</organism>
<dbReference type="InterPro" id="IPR011626">
    <property type="entry name" value="Alpha-macroglobulin_TED"/>
</dbReference>
<dbReference type="SUPFAM" id="SSF49410">
    <property type="entry name" value="Alpha-macroglobulin receptor domain"/>
    <property type="match status" value="1"/>
</dbReference>
<accession>A0AAN9Z668</accession>